<feature type="signal peptide" evidence="1">
    <location>
        <begin position="1"/>
        <end position="20"/>
    </location>
</feature>
<dbReference type="Proteomes" id="UP000046392">
    <property type="component" value="Unplaced"/>
</dbReference>
<reference evidence="3" key="1">
    <citation type="submission" date="2017-02" db="UniProtKB">
        <authorList>
            <consortium name="WormBaseParasite"/>
        </authorList>
    </citation>
    <scope>IDENTIFICATION</scope>
</reference>
<dbReference type="WBParaSite" id="SPAL_0001668000.1">
    <property type="protein sequence ID" value="SPAL_0001668000.1"/>
    <property type="gene ID" value="SPAL_0001668000"/>
</dbReference>
<proteinExistence type="predicted"/>
<feature type="chain" id="PRO_5005895910" evidence="1">
    <location>
        <begin position="21"/>
        <end position="134"/>
    </location>
</feature>
<keyword evidence="2" id="KW-1185">Reference proteome</keyword>
<dbReference type="AlphaFoldDB" id="A0A0N5CFP6"/>
<keyword evidence="1" id="KW-0732">Signal</keyword>
<protein>
    <submittedName>
        <fullName evidence="3">ZP domain-containing protein</fullName>
    </submittedName>
</protein>
<sequence>MKVLITLTLFSIILTFKGLGSLEQLPVIYIYIHVKPECLCSDEQVAIAIETREDKDYTIDVSCGDYSKVGPIILVPEFIPSINITFNHKNCNSKDKKRDNINVSNRCRHDIFSRPFFFYEYSVYNYFCDETNLK</sequence>
<evidence type="ECO:0000313" key="2">
    <source>
        <dbReference type="Proteomes" id="UP000046392"/>
    </source>
</evidence>
<accession>A0A0N5CFP6</accession>
<evidence type="ECO:0000313" key="3">
    <source>
        <dbReference type="WBParaSite" id="SPAL_0001668000.1"/>
    </source>
</evidence>
<organism evidence="2 3">
    <name type="scientific">Strongyloides papillosus</name>
    <name type="common">Intestinal threadworm</name>
    <dbReference type="NCBI Taxonomy" id="174720"/>
    <lineage>
        <taxon>Eukaryota</taxon>
        <taxon>Metazoa</taxon>
        <taxon>Ecdysozoa</taxon>
        <taxon>Nematoda</taxon>
        <taxon>Chromadorea</taxon>
        <taxon>Rhabditida</taxon>
        <taxon>Tylenchina</taxon>
        <taxon>Panagrolaimomorpha</taxon>
        <taxon>Strongyloidoidea</taxon>
        <taxon>Strongyloididae</taxon>
        <taxon>Strongyloides</taxon>
    </lineage>
</organism>
<evidence type="ECO:0000256" key="1">
    <source>
        <dbReference type="SAM" id="SignalP"/>
    </source>
</evidence>
<name>A0A0N5CFP6_STREA</name>